<reference evidence="6" key="1">
    <citation type="journal article" date="2019" name="Int. J. Syst. Evol. Microbiol.">
        <title>The Global Catalogue of Microorganisms (GCM) 10K type strain sequencing project: providing services to taxonomists for standard genome sequencing and annotation.</title>
        <authorList>
            <consortium name="The Broad Institute Genomics Platform"/>
            <consortium name="The Broad Institute Genome Sequencing Center for Infectious Disease"/>
            <person name="Wu L."/>
            <person name="Ma J."/>
        </authorList>
    </citation>
    <scope>NUCLEOTIDE SEQUENCE [LARGE SCALE GENOMIC DNA]</scope>
    <source>
        <strain evidence="6">CGMCC 1.19062</strain>
    </source>
</reference>
<dbReference type="InterPro" id="IPR006140">
    <property type="entry name" value="D-isomer_DH_NAD-bd"/>
</dbReference>
<dbReference type="InterPro" id="IPR050223">
    <property type="entry name" value="D-isomer_2-hydroxyacid_DH"/>
</dbReference>
<dbReference type="Proteomes" id="UP001597295">
    <property type="component" value="Unassembled WGS sequence"/>
</dbReference>
<comment type="caution">
    <text evidence="5">The sequence shown here is derived from an EMBL/GenBank/DDBJ whole genome shotgun (WGS) entry which is preliminary data.</text>
</comment>
<proteinExistence type="inferred from homology"/>
<dbReference type="EC" id="1.1.1.-" evidence="5"/>
<evidence type="ECO:0000259" key="3">
    <source>
        <dbReference type="Pfam" id="PF00389"/>
    </source>
</evidence>
<gene>
    <name evidence="5" type="ORF">ACFSM5_07305</name>
</gene>
<evidence type="ECO:0000313" key="5">
    <source>
        <dbReference type="EMBL" id="MFD2262690.1"/>
    </source>
</evidence>
<keyword evidence="6" id="KW-1185">Reference proteome</keyword>
<dbReference type="SUPFAM" id="SSF51735">
    <property type="entry name" value="NAD(P)-binding Rossmann-fold domains"/>
    <property type="match status" value="1"/>
</dbReference>
<keyword evidence="1 2" id="KW-0560">Oxidoreductase</keyword>
<dbReference type="InterPro" id="IPR029753">
    <property type="entry name" value="D-isomer_DH_CS"/>
</dbReference>
<dbReference type="EMBL" id="JBHUIP010000005">
    <property type="protein sequence ID" value="MFD2262690.1"/>
    <property type="molecule type" value="Genomic_DNA"/>
</dbReference>
<name>A0ABW5DTV6_9PROT</name>
<dbReference type="PANTHER" id="PTHR10996:SF283">
    <property type="entry name" value="GLYOXYLATE_HYDROXYPYRUVATE REDUCTASE B"/>
    <property type="match status" value="1"/>
</dbReference>
<feature type="domain" description="D-isomer specific 2-hydroxyacid dehydrogenase NAD-binding" evidence="4">
    <location>
        <begin position="111"/>
        <end position="289"/>
    </location>
</feature>
<dbReference type="Pfam" id="PF02826">
    <property type="entry name" value="2-Hacid_dh_C"/>
    <property type="match status" value="1"/>
</dbReference>
<comment type="similarity">
    <text evidence="2">Belongs to the D-isomer specific 2-hydroxyacid dehydrogenase family.</text>
</comment>
<dbReference type="CDD" id="cd05301">
    <property type="entry name" value="GDH"/>
    <property type="match status" value="1"/>
</dbReference>
<dbReference type="PROSITE" id="PS00670">
    <property type="entry name" value="D_2_HYDROXYACID_DH_2"/>
    <property type="match status" value="1"/>
</dbReference>
<dbReference type="PROSITE" id="PS00671">
    <property type="entry name" value="D_2_HYDROXYACID_DH_3"/>
    <property type="match status" value="1"/>
</dbReference>
<dbReference type="InterPro" id="IPR006139">
    <property type="entry name" value="D-isomer_2_OHA_DH_cat_dom"/>
</dbReference>
<protein>
    <submittedName>
        <fullName evidence="5">2-hydroxyacid dehydrogenase</fullName>
        <ecNumber evidence="5">1.1.1.-</ecNumber>
    </submittedName>
</protein>
<dbReference type="SUPFAM" id="SSF52283">
    <property type="entry name" value="Formate/glycerate dehydrogenase catalytic domain-like"/>
    <property type="match status" value="1"/>
</dbReference>
<dbReference type="RefSeq" id="WP_379875653.1">
    <property type="nucleotide sequence ID" value="NZ_JBHUIP010000005.1"/>
</dbReference>
<organism evidence="5 6">
    <name type="scientific">Lacibacterium aquatile</name>
    <dbReference type="NCBI Taxonomy" id="1168082"/>
    <lineage>
        <taxon>Bacteria</taxon>
        <taxon>Pseudomonadati</taxon>
        <taxon>Pseudomonadota</taxon>
        <taxon>Alphaproteobacteria</taxon>
        <taxon>Rhodospirillales</taxon>
        <taxon>Rhodospirillaceae</taxon>
    </lineage>
</organism>
<dbReference type="Pfam" id="PF00389">
    <property type="entry name" value="2-Hacid_dh"/>
    <property type="match status" value="1"/>
</dbReference>
<dbReference type="Gene3D" id="3.40.50.720">
    <property type="entry name" value="NAD(P)-binding Rossmann-like Domain"/>
    <property type="match status" value="2"/>
</dbReference>
<dbReference type="InterPro" id="IPR036291">
    <property type="entry name" value="NAD(P)-bd_dom_sf"/>
</dbReference>
<evidence type="ECO:0000256" key="2">
    <source>
        <dbReference type="RuleBase" id="RU003719"/>
    </source>
</evidence>
<evidence type="ECO:0000313" key="6">
    <source>
        <dbReference type="Proteomes" id="UP001597295"/>
    </source>
</evidence>
<feature type="domain" description="D-isomer specific 2-hydroxyacid dehydrogenase catalytic" evidence="3">
    <location>
        <begin position="7"/>
        <end position="318"/>
    </location>
</feature>
<sequence>MKPRLLITRHLPDAVEARAARDYDATFSTDAAPVTADKLLEAASGHDGLLITGSDKMTAAVVERLPASVKIIATFSVGYEHIDVAACKARGIIATNTPDVLTDATADIALLLMLGASRRAYEGEQAVRTAAWKGWMPTQLLGIQVTGKRLGLYGMGRIGQATARRAKAFGMEIHYHNRRPIDPAIEKELGATYHATAESLLKVSDVLSLHAPAGPETNGFLNAERIELLPPKAIVVNTARGTLIDDDALISALKSGRLMAAGLDVFAGEPNIDPRYRSVTNSFLLPHLGSATLETRNAMGFRALDNLDRFFQGSEPGDRIA</sequence>
<dbReference type="PANTHER" id="PTHR10996">
    <property type="entry name" value="2-HYDROXYACID DEHYDROGENASE-RELATED"/>
    <property type="match status" value="1"/>
</dbReference>
<evidence type="ECO:0000256" key="1">
    <source>
        <dbReference type="ARBA" id="ARBA00023002"/>
    </source>
</evidence>
<dbReference type="GO" id="GO:0016491">
    <property type="term" value="F:oxidoreductase activity"/>
    <property type="evidence" value="ECO:0007669"/>
    <property type="project" value="UniProtKB-KW"/>
</dbReference>
<accession>A0ABW5DTV6</accession>
<evidence type="ECO:0000259" key="4">
    <source>
        <dbReference type="Pfam" id="PF02826"/>
    </source>
</evidence>